<dbReference type="InterPro" id="IPR058637">
    <property type="entry name" value="YknX-like_C"/>
</dbReference>
<dbReference type="Gene3D" id="6.10.140.1990">
    <property type="match status" value="1"/>
</dbReference>
<dbReference type="Gene3D" id="2.40.420.20">
    <property type="match status" value="1"/>
</dbReference>
<sequence length="408" mass="44184">MHKKISRKFFTFGAVALIAVALAYAFRPLPLEVEMEEVARRPMTLTVDEEGRTRVRDAYTVSTPVNGRLLRVEVRPGDAVAAGKTVVARMVPSVPTPLDARDENRGRADLAAAEAALKLARADRERAVADRDLAQMQLRRMRSLRASGAASQLQLDQAEREARTTAAALHNAEAAIAVREAERKGALSRLRRFGDSETAPQTTAADVIPICAPADGRVLRVMRESEGPLSAGTPLMEVGDVEGGLEVVVELLSSEAVRVTSGDRVVLSGWGGDRPLNGIVEKVEPFAFTKVSALGVEEQRVNVVVRFTDLTESLGRLGHGFRVEARIVVWEDRDALTVPSGALFRNDGKQAVFVVEDGVARLRTVETGRDNGVEAQVLEGLRPGERVILYPASDLTDGARVVEREAES</sequence>
<keyword evidence="7" id="KW-1185">Reference proteome</keyword>
<keyword evidence="2" id="KW-0813">Transport</keyword>
<proteinExistence type="predicted"/>
<dbReference type="GO" id="GO:1990195">
    <property type="term" value="C:macrolide transmembrane transporter complex"/>
    <property type="evidence" value="ECO:0007669"/>
    <property type="project" value="InterPro"/>
</dbReference>
<dbReference type="KEGG" id="sbr:SY1_05030"/>
<dbReference type="RefSeq" id="WP_015556068.1">
    <property type="nucleotide sequence ID" value="NC_021038.1"/>
</dbReference>
<evidence type="ECO:0000256" key="1">
    <source>
        <dbReference type="ARBA" id="ARBA00004196"/>
    </source>
</evidence>
<accession>A0AB94IW36</accession>
<evidence type="ECO:0000259" key="5">
    <source>
        <dbReference type="Pfam" id="PF25989"/>
    </source>
</evidence>
<protein>
    <submittedName>
        <fullName evidence="6">RND family efflux transporter, MFP subunit</fullName>
    </submittedName>
</protein>
<name>A0AB94IW36_9BACT</name>
<dbReference type="InterPro" id="IPR030190">
    <property type="entry name" value="MacA_alpha-hairpin_sf"/>
</dbReference>
<dbReference type="PANTHER" id="PTHR32347:SF29">
    <property type="entry name" value="UPF0194 MEMBRANE PROTEIN YBHG"/>
    <property type="match status" value="1"/>
</dbReference>
<dbReference type="GO" id="GO:0030313">
    <property type="term" value="C:cell envelope"/>
    <property type="evidence" value="ECO:0007669"/>
    <property type="project" value="UniProtKB-SubCell"/>
</dbReference>
<evidence type="ECO:0000256" key="4">
    <source>
        <dbReference type="SAM" id="Coils"/>
    </source>
</evidence>
<dbReference type="Gene3D" id="2.40.50.100">
    <property type="match status" value="1"/>
</dbReference>
<organism evidence="6 7">
    <name type="scientific">Fretibacterium fastidiosum</name>
    <dbReference type="NCBI Taxonomy" id="651822"/>
    <lineage>
        <taxon>Bacteria</taxon>
        <taxon>Thermotogati</taxon>
        <taxon>Synergistota</taxon>
        <taxon>Synergistia</taxon>
        <taxon>Synergistales</taxon>
        <taxon>Aminobacteriaceae</taxon>
        <taxon>Fretibacterium</taxon>
    </lineage>
</organism>
<dbReference type="AlphaFoldDB" id="A0AB94IW36"/>
<feature type="domain" description="YknX-like C-terminal permuted SH3-like" evidence="5">
    <location>
        <begin position="335"/>
        <end position="401"/>
    </location>
</feature>
<dbReference type="FunFam" id="2.40.420.20:FF:000006">
    <property type="entry name" value="RND family efflux transporter MFP subunit"/>
    <property type="match status" value="1"/>
</dbReference>
<reference evidence="7" key="1">
    <citation type="submission" date="2010-03" db="EMBL/GenBank/DDBJ databases">
        <title>The genome sequence of Synergistetes sp. SGP1.</title>
        <authorList>
            <consortium name="metaHIT consortium -- http://www.metahit.eu/"/>
            <person name="Pajon A."/>
            <person name="Turner K."/>
            <person name="Parkhill J."/>
            <person name="Wade W."/>
            <person name="Vartoukian S."/>
        </authorList>
    </citation>
    <scope>NUCLEOTIDE SEQUENCE [LARGE SCALE GENOMIC DNA]</scope>
    <source>
        <strain evidence="7">SGP1</strain>
    </source>
</reference>
<gene>
    <name evidence="6" type="ORF">SY1_05030</name>
</gene>
<evidence type="ECO:0000256" key="2">
    <source>
        <dbReference type="ARBA" id="ARBA00022448"/>
    </source>
</evidence>
<dbReference type="PANTHER" id="PTHR32347">
    <property type="entry name" value="EFFLUX SYSTEM COMPONENT YKNX-RELATED"/>
    <property type="match status" value="1"/>
</dbReference>
<dbReference type="GO" id="GO:1990961">
    <property type="term" value="P:xenobiotic detoxification by transmembrane export across the plasma membrane"/>
    <property type="evidence" value="ECO:0007669"/>
    <property type="project" value="InterPro"/>
</dbReference>
<evidence type="ECO:0000256" key="3">
    <source>
        <dbReference type="ARBA" id="ARBA00023054"/>
    </source>
</evidence>
<dbReference type="Proteomes" id="UP000008957">
    <property type="component" value="Chromosome"/>
</dbReference>
<dbReference type="GO" id="GO:0019898">
    <property type="term" value="C:extrinsic component of membrane"/>
    <property type="evidence" value="ECO:0007669"/>
    <property type="project" value="InterPro"/>
</dbReference>
<dbReference type="EMBL" id="FP929056">
    <property type="protein sequence ID" value="CBL27921.1"/>
    <property type="molecule type" value="Genomic_DNA"/>
</dbReference>
<dbReference type="InterPro" id="IPR050465">
    <property type="entry name" value="UPF0194_transport"/>
</dbReference>
<evidence type="ECO:0000313" key="6">
    <source>
        <dbReference type="EMBL" id="CBL27921.1"/>
    </source>
</evidence>
<feature type="coiled-coil region" evidence="4">
    <location>
        <begin position="110"/>
        <end position="175"/>
    </location>
</feature>
<comment type="subcellular location">
    <subcellularLocation>
        <location evidence="1">Cell envelope</location>
    </subcellularLocation>
</comment>
<keyword evidence="3 4" id="KW-0175">Coiled coil</keyword>
<evidence type="ECO:0000313" key="7">
    <source>
        <dbReference type="Proteomes" id="UP000008957"/>
    </source>
</evidence>
<reference evidence="6 7" key="2">
    <citation type="submission" date="2010-03" db="EMBL/GenBank/DDBJ databases">
        <authorList>
            <person name="Pajon A."/>
        </authorList>
    </citation>
    <scope>NUCLEOTIDE SEQUENCE [LARGE SCALE GENOMIC DNA]</scope>
    <source>
        <strain evidence="6 7">SGP1</strain>
    </source>
</reference>
<dbReference type="Pfam" id="PF25989">
    <property type="entry name" value="YknX_C"/>
    <property type="match status" value="1"/>
</dbReference>